<sequence>MKFLTILPLLLSGLALTNALPAALPSEVSIADDASAAAAAAANPDLAIPLDAAIEPIASFDNSTLSKRASPTSFSYPNNWHFPGGVAASGSSLVVFNSNGNVRFQTHFHASGAATYNYGISCALRDADGRAYALSRTGTIHGTFSPGSRDSDADQTRYNADVQRNWARIVQSNTLHCRTKMNWSIVALLGEVLDIIKTIGPIVGAVISIF</sequence>
<dbReference type="AlphaFoldDB" id="A0A6G1HIF3"/>
<feature type="signal peptide" evidence="1">
    <location>
        <begin position="1"/>
        <end position="19"/>
    </location>
</feature>
<gene>
    <name evidence="2" type="ORF">EJ06DRAFT_256220</name>
</gene>
<protein>
    <submittedName>
        <fullName evidence="2">Uncharacterized protein</fullName>
    </submittedName>
</protein>
<feature type="chain" id="PRO_5026216257" evidence="1">
    <location>
        <begin position="20"/>
        <end position="210"/>
    </location>
</feature>
<dbReference type="OrthoDB" id="10597138at2759"/>
<reference evidence="2" key="1">
    <citation type="journal article" date="2020" name="Stud. Mycol.">
        <title>101 Dothideomycetes genomes: a test case for predicting lifestyles and emergence of pathogens.</title>
        <authorList>
            <person name="Haridas S."/>
            <person name="Albert R."/>
            <person name="Binder M."/>
            <person name="Bloem J."/>
            <person name="Labutti K."/>
            <person name="Salamov A."/>
            <person name="Andreopoulos B."/>
            <person name="Baker S."/>
            <person name="Barry K."/>
            <person name="Bills G."/>
            <person name="Bluhm B."/>
            <person name="Cannon C."/>
            <person name="Castanera R."/>
            <person name="Culley D."/>
            <person name="Daum C."/>
            <person name="Ezra D."/>
            <person name="Gonzalez J."/>
            <person name="Henrissat B."/>
            <person name="Kuo A."/>
            <person name="Liang C."/>
            <person name="Lipzen A."/>
            <person name="Lutzoni F."/>
            <person name="Magnuson J."/>
            <person name="Mondo S."/>
            <person name="Nolan M."/>
            <person name="Ohm R."/>
            <person name="Pangilinan J."/>
            <person name="Park H.-J."/>
            <person name="Ramirez L."/>
            <person name="Alfaro M."/>
            <person name="Sun H."/>
            <person name="Tritt A."/>
            <person name="Yoshinaga Y."/>
            <person name="Zwiers L.-H."/>
            <person name="Turgeon B."/>
            <person name="Goodwin S."/>
            <person name="Spatafora J."/>
            <person name="Crous P."/>
            <person name="Grigoriev I."/>
        </authorList>
    </citation>
    <scope>NUCLEOTIDE SEQUENCE</scope>
    <source>
        <strain evidence="2">CBS 262.69</strain>
    </source>
</reference>
<evidence type="ECO:0000256" key="1">
    <source>
        <dbReference type="SAM" id="SignalP"/>
    </source>
</evidence>
<name>A0A6G1HIF3_9PEZI</name>
<accession>A0A6G1HIF3</accession>
<keyword evidence="1" id="KW-0732">Signal</keyword>
<dbReference type="Proteomes" id="UP000799640">
    <property type="component" value="Unassembled WGS sequence"/>
</dbReference>
<organism evidence="2 3">
    <name type="scientific">Trichodelitschia bisporula</name>
    <dbReference type="NCBI Taxonomy" id="703511"/>
    <lineage>
        <taxon>Eukaryota</taxon>
        <taxon>Fungi</taxon>
        <taxon>Dikarya</taxon>
        <taxon>Ascomycota</taxon>
        <taxon>Pezizomycotina</taxon>
        <taxon>Dothideomycetes</taxon>
        <taxon>Dothideomycetes incertae sedis</taxon>
        <taxon>Phaeotrichales</taxon>
        <taxon>Phaeotrichaceae</taxon>
        <taxon>Trichodelitschia</taxon>
    </lineage>
</organism>
<keyword evidence="3" id="KW-1185">Reference proteome</keyword>
<proteinExistence type="predicted"/>
<dbReference type="EMBL" id="ML996710">
    <property type="protein sequence ID" value="KAF2395843.1"/>
    <property type="molecule type" value="Genomic_DNA"/>
</dbReference>
<evidence type="ECO:0000313" key="2">
    <source>
        <dbReference type="EMBL" id="KAF2395843.1"/>
    </source>
</evidence>
<evidence type="ECO:0000313" key="3">
    <source>
        <dbReference type="Proteomes" id="UP000799640"/>
    </source>
</evidence>